<dbReference type="OrthoDB" id="6017905at2"/>
<keyword evidence="4 6" id="KW-1133">Transmembrane helix</keyword>
<gene>
    <name evidence="7" type="ORF">FCL54_21830</name>
</gene>
<comment type="subcellular location">
    <subcellularLocation>
        <location evidence="1">Cell membrane</location>
        <topology evidence="1">Multi-pass membrane protein</topology>
    </subcellularLocation>
</comment>
<feature type="transmembrane region" description="Helical" evidence="6">
    <location>
        <begin position="21"/>
        <end position="38"/>
    </location>
</feature>
<evidence type="ECO:0000256" key="5">
    <source>
        <dbReference type="ARBA" id="ARBA00023136"/>
    </source>
</evidence>
<dbReference type="RefSeq" id="WP_138129331.1">
    <property type="nucleotide sequence ID" value="NZ_SWLG01000027.1"/>
</dbReference>
<dbReference type="EMBL" id="SWLG01000027">
    <property type="protein sequence ID" value="TLS35164.1"/>
    <property type="molecule type" value="Genomic_DNA"/>
</dbReference>
<feature type="transmembrane region" description="Helical" evidence="6">
    <location>
        <begin position="362"/>
        <end position="382"/>
    </location>
</feature>
<dbReference type="CDD" id="cd13128">
    <property type="entry name" value="MATE_Wzx_like"/>
    <property type="match status" value="1"/>
</dbReference>
<keyword evidence="3 6" id="KW-0812">Transmembrane</keyword>
<feature type="transmembrane region" description="Helical" evidence="6">
    <location>
        <begin position="84"/>
        <end position="108"/>
    </location>
</feature>
<keyword evidence="2" id="KW-1003">Cell membrane</keyword>
<feature type="transmembrane region" description="Helical" evidence="6">
    <location>
        <begin position="120"/>
        <end position="140"/>
    </location>
</feature>
<proteinExistence type="predicted"/>
<feature type="transmembrane region" description="Helical" evidence="6">
    <location>
        <begin position="394"/>
        <end position="413"/>
    </location>
</feature>
<evidence type="ECO:0000256" key="3">
    <source>
        <dbReference type="ARBA" id="ARBA00022692"/>
    </source>
</evidence>
<feature type="transmembrane region" description="Helical" evidence="6">
    <location>
        <begin position="331"/>
        <end position="350"/>
    </location>
</feature>
<feature type="transmembrane region" description="Helical" evidence="6">
    <location>
        <begin position="255"/>
        <end position="275"/>
    </location>
</feature>
<organism evidence="7 8">
    <name type="scientific">Exobacillus caeni</name>
    <dbReference type="NCBI Taxonomy" id="2574798"/>
    <lineage>
        <taxon>Bacteria</taxon>
        <taxon>Bacillati</taxon>
        <taxon>Bacillota</taxon>
        <taxon>Bacilli</taxon>
        <taxon>Bacillales</taxon>
        <taxon>Guptibacillaceae</taxon>
        <taxon>Exobacillus</taxon>
    </lineage>
</organism>
<evidence type="ECO:0000256" key="1">
    <source>
        <dbReference type="ARBA" id="ARBA00004651"/>
    </source>
</evidence>
<dbReference type="PANTHER" id="PTHR30250:SF11">
    <property type="entry name" value="O-ANTIGEN TRANSPORTER-RELATED"/>
    <property type="match status" value="1"/>
</dbReference>
<evidence type="ECO:0000256" key="2">
    <source>
        <dbReference type="ARBA" id="ARBA00022475"/>
    </source>
</evidence>
<feature type="transmembrane region" description="Helical" evidence="6">
    <location>
        <begin position="216"/>
        <end position="235"/>
    </location>
</feature>
<feature type="transmembrane region" description="Helical" evidence="6">
    <location>
        <begin position="184"/>
        <end position="204"/>
    </location>
</feature>
<evidence type="ECO:0000256" key="6">
    <source>
        <dbReference type="SAM" id="Phobius"/>
    </source>
</evidence>
<feature type="transmembrane region" description="Helical" evidence="6">
    <location>
        <begin position="44"/>
        <end position="63"/>
    </location>
</feature>
<dbReference type="PANTHER" id="PTHR30250">
    <property type="entry name" value="PST FAMILY PREDICTED COLANIC ACID TRANSPORTER"/>
    <property type="match status" value="1"/>
</dbReference>
<dbReference type="AlphaFoldDB" id="A0A5R9F3X0"/>
<protein>
    <submittedName>
        <fullName evidence="7">Flippase</fullName>
    </submittedName>
</protein>
<dbReference type="InterPro" id="IPR050833">
    <property type="entry name" value="Poly_Biosynth_Transport"/>
</dbReference>
<accession>A0A5R9F3X0</accession>
<evidence type="ECO:0000313" key="7">
    <source>
        <dbReference type="EMBL" id="TLS35164.1"/>
    </source>
</evidence>
<name>A0A5R9F3X0_9BACL</name>
<comment type="caution">
    <text evidence="7">The sequence shown here is derived from an EMBL/GenBank/DDBJ whole genome shotgun (WGS) entry which is preliminary data.</text>
</comment>
<keyword evidence="8" id="KW-1185">Reference proteome</keyword>
<evidence type="ECO:0000313" key="8">
    <source>
        <dbReference type="Proteomes" id="UP000308230"/>
    </source>
</evidence>
<dbReference type="Proteomes" id="UP000308230">
    <property type="component" value="Unassembled WGS sequence"/>
</dbReference>
<feature type="transmembrane region" description="Helical" evidence="6">
    <location>
        <begin position="152"/>
        <end position="172"/>
    </location>
</feature>
<feature type="transmembrane region" description="Helical" evidence="6">
    <location>
        <begin position="296"/>
        <end position="319"/>
    </location>
</feature>
<dbReference type="InterPro" id="IPR002797">
    <property type="entry name" value="Polysacc_synth"/>
</dbReference>
<dbReference type="Pfam" id="PF01943">
    <property type="entry name" value="Polysacc_synt"/>
    <property type="match status" value="1"/>
</dbReference>
<sequence>MIKKLLSSSLFRSSGIYTLTNMLNAAIPFLMMPVLTRYMTPIDYGIVAMFTVLIGFLNPFIGVNMHGAINRQYFERDKVDVPRYITNGLFVLAINTLFISIIVWLLAGKISKLTSFPAEWLWAVMLVAVFQVLVQIKIVLWQVQVKPIPYGLFQILQTSLNVGITLILVVGFGQGWQGRIEGQIIAVCLFGIIGLFLLWKNNWIKISLNIDYLKHLFSFGLPLIPHTVGALLITMVDRVFITNMVGVGATGLYTVGYQIGMIIGILQDSFNKAWVPWFYKKLKEDQYNDKLKIVRITYGYFVVIILIAMLLGLFSPWFLSFFVGKEFEDSSQFVIWIAIGFAFNGMYKMVTNYIFYLQKTTILMYTTFLTACLNLVFNYFFIKLNGAVGAAQATSLSFFITFVVTWVMAAKIYKMPWNLNIKG</sequence>
<keyword evidence="5 6" id="KW-0472">Membrane</keyword>
<reference evidence="7 8" key="1">
    <citation type="submission" date="2019-04" db="EMBL/GenBank/DDBJ databases">
        <title>Bacillus caeni sp. nov., a bacterium isolated from mangrove sediment.</title>
        <authorList>
            <person name="Huang H."/>
            <person name="Mo K."/>
            <person name="Hu Y."/>
        </authorList>
    </citation>
    <scope>NUCLEOTIDE SEQUENCE [LARGE SCALE GENOMIC DNA]</scope>
    <source>
        <strain evidence="7 8">HB172195</strain>
    </source>
</reference>
<evidence type="ECO:0000256" key="4">
    <source>
        <dbReference type="ARBA" id="ARBA00022989"/>
    </source>
</evidence>
<dbReference type="GO" id="GO:0005886">
    <property type="term" value="C:plasma membrane"/>
    <property type="evidence" value="ECO:0007669"/>
    <property type="project" value="UniProtKB-SubCell"/>
</dbReference>